<keyword evidence="3" id="KW-0418">Kinase</keyword>
<dbReference type="PANTHER" id="PTHR11042">
    <property type="entry name" value="EUKARYOTIC TRANSLATION INITIATION FACTOR 2-ALPHA KINASE EIF2-ALPHA KINASE -RELATED"/>
    <property type="match status" value="1"/>
</dbReference>
<dbReference type="InterPro" id="IPR008271">
    <property type="entry name" value="Ser/Thr_kinase_AS"/>
</dbReference>
<dbReference type="EMBL" id="BTSX01000001">
    <property type="protein sequence ID" value="GMS81577.1"/>
    <property type="molecule type" value="Genomic_DNA"/>
</dbReference>
<proteinExistence type="inferred from homology"/>
<dbReference type="AlphaFoldDB" id="A0AAV5SFX5"/>
<dbReference type="Pfam" id="PF00069">
    <property type="entry name" value="Pkinase"/>
    <property type="match status" value="1"/>
</dbReference>
<comment type="caution">
    <text evidence="7">The sequence shown here is derived from an EMBL/GenBank/DDBJ whole genome shotgun (WGS) entry which is preliminary data.</text>
</comment>
<dbReference type="SUPFAM" id="SSF56112">
    <property type="entry name" value="Protein kinase-like (PK-like)"/>
    <property type="match status" value="1"/>
</dbReference>
<evidence type="ECO:0000256" key="5">
    <source>
        <dbReference type="ARBA" id="ARBA00037982"/>
    </source>
</evidence>
<evidence type="ECO:0000256" key="4">
    <source>
        <dbReference type="ARBA" id="ARBA00022840"/>
    </source>
</evidence>
<dbReference type="InterPro" id="IPR011009">
    <property type="entry name" value="Kinase-like_dom_sf"/>
</dbReference>
<keyword evidence="4" id="KW-0067">ATP-binding</keyword>
<keyword evidence="8" id="KW-1185">Reference proteome</keyword>
<dbReference type="PANTHER" id="PTHR11042:SF91">
    <property type="entry name" value="EUKARYOTIC TRANSLATION INITIATION FACTOR 2-ALPHA KINASE"/>
    <property type="match status" value="1"/>
</dbReference>
<accession>A0AAV5SFX5</accession>
<dbReference type="GO" id="GO:0005634">
    <property type="term" value="C:nucleus"/>
    <property type="evidence" value="ECO:0007669"/>
    <property type="project" value="TreeGrafter"/>
</dbReference>
<comment type="similarity">
    <text evidence="5">Belongs to the protein kinase superfamily. Ser/Thr protein kinase family. GCN2 subfamily.</text>
</comment>
<evidence type="ECO:0000313" key="8">
    <source>
        <dbReference type="Proteomes" id="UP001432027"/>
    </source>
</evidence>
<dbReference type="Proteomes" id="UP001432027">
    <property type="component" value="Unassembled WGS sequence"/>
</dbReference>
<evidence type="ECO:0000256" key="2">
    <source>
        <dbReference type="ARBA" id="ARBA00022741"/>
    </source>
</evidence>
<protein>
    <recommendedName>
        <fullName evidence="6">Protein kinase domain-containing protein</fullName>
    </recommendedName>
</protein>
<name>A0AAV5SFX5_9BILA</name>
<sequence>MDANENLDEENIKRCNLSLPSNHQPDPDDGEGFYSIFQKHFKPIKLLGQGSFGCVFEAEISVDGEKRKEWTVDHPLEKVAVKRIPFRFSVSNISTIMNEVLSHKLLKHKGIVRCYDFWTEIPPKGWQRLADEELLNEINTNVELTYSDESSFLYIMMKRCDISLADWLIDNASRDLKIVKIIFSQLVYAVMYIHEKKLIHRDLKPSNILFSRDGSVKICDLGIASVRVINCEDRKGQEVAIERTMDQGTVLYMAPEQPGWREYSSKVDIFALGLILAEMCIVMSDDEREEVFDNYRCGMTNTILKKIPEAENFVSWLTNPIDTERPAASRLHTHEFLRFSQSRQEIKQIRERKRIKKEMDNRRSFVKAVTPWMDDPLPPPNLPVNHRLPNRTKVFFNPTTA</sequence>
<evidence type="ECO:0000313" key="7">
    <source>
        <dbReference type="EMBL" id="GMS81577.1"/>
    </source>
</evidence>
<dbReference type="GO" id="GO:0005737">
    <property type="term" value="C:cytoplasm"/>
    <property type="evidence" value="ECO:0007669"/>
    <property type="project" value="TreeGrafter"/>
</dbReference>
<dbReference type="InterPro" id="IPR050339">
    <property type="entry name" value="CC_SR_Kinase"/>
</dbReference>
<dbReference type="GO" id="GO:0005524">
    <property type="term" value="F:ATP binding"/>
    <property type="evidence" value="ECO:0007669"/>
    <property type="project" value="UniProtKB-KW"/>
</dbReference>
<dbReference type="SMART" id="SM00220">
    <property type="entry name" value="S_TKc"/>
    <property type="match status" value="1"/>
</dbReference>
<dbReference type="PROSITE" id="PS00108">
    <property type="entry name" value="PROTEIN_KINASE_ST"/>
    <property type="match status" value="1"/>
</dbReference>
<keyword evidence="2" id="KW-0547">Nucleotide-binding</keyword>
<evidence type="ECO:0000256" key="3">
    <source>
        <dbReference type="ARBA" id="ARBA00022777"/>
    </source>
</evidence>
<reference evidence="7" key="1">
    <citation type="submission" date="2023-10" db="EMBL/GenBank/DDBJ databases">
        <title>Genome assembly of Pristionchus species.</title>
        <authorList>
            <person name="Yoshida K."/>
            <person name="Sommer R.J."/>
        </authorList>
    </citation>
    <scope>NUCLEOTIDE SEQUENCE</scope>
    <source>
        <strain evidence="7">RS0144</strain>
    </source>
</reference>
<evidence type="ECO:0000259" key="6">
    <source>
        <dbReference type="PROSITE" id="PS50011"/>
    </source>
</evidence>
<gene>
    <name evidence="7" type="ORF">PENTCL1PPCAC_3752</name>
</gene>
<keyword evidence="1" id="KW-0808">Transferase</keyword>
<dbReference type="InterPro" id="IPR000719">
    <property type="entry name" value="Prot_kinase_dom"/>
</dbReference>
<dbReference type="GO" id="GO:0004694">
    <property type="term" value="F:eukaryotic translation initiation factor 2alpha kinase activity"/>
    <property type="evidence" value="ECO:0007669"/>
    <property type="project" value="TreeGrafter"/>
</dbReference>
<dbReference type="PROSITE" id="PS50011">
    <property type="entry name" value="PROTEIN_KINASE_DOM"/>
    <property type="match status" value="1"/>
</dbReference>
<dbReference type="Gene3D" id="1.10.510.10">
    <property type="entry name" value="Transferase(Phosphotransferase) domain 1"/>
    <property type="match status" value="1"/>
</dbReference>
<feature type="domain" description="Protein kinase" evidence="6">
    <location>
        <begin position="41"/>
        <end position="337"/>
    </location>
</feature>
<organism evidence="7 8">
    <name type="scientific">Pristionchus entomophagus</name>
    <dbReference type="NCBI Taxonomy" id="358040"/>
    <lineage>
        <taxon>Eukaryota</taxon>
        <taxon>Metazoa</taxon>
        <taxon>Ecdysozoa</taxon>
        <taxon>Nematoda</taxon>
        <taxon>Chromadorea</taxon>
        <taxon>Rhabditida</taxon>
        <taxon>Rhabditina</taxon>
        <taxon>Diplogasteromorpha</taxon>
        <taxon>Diplogasteroidea</taxon>
        <taxon>Neodiplogasteridae</taxon>
        <taxon>Pristionchus</taxon>
    </lineage>
</organism>
<dbReference type="Gene3D" id="3.30.200.20">
    <property type="entry name" value="Phosphorylase Kinase, domain 1"/>
    <property type="match status" value="1"/>
</dbReference>
<evidence type="ECO:0000256" key="1">
    <source>
        <dbReference type="ARBA" id="ARBA00022679"/>
    </source>
</evidence>